<protein>
    <recommendedName>
        <fullName evidence="6">V-type proton ATPase subunit E</fullName>
    </recommendedName>
</protein>
<organism evidence="4 5">
    <name type="scientific">Catonella massiliensis</name>
    <dbReference type="NCBI Taxonomy" id="2799636"/>
    <lineage>
        <taxon>Bacteria</taxon>
        <taxon>Bacillati</taxon>
        <taxon>Bacillota</taxon>
        <taxon>Clostridia</taxon>
        <taxon>Lachnospirales</taxon>
        <taxon>Lachnospiraceae</taxon>
        <taxon>Catonella</taxon>
    </lineage>
</organism>
<keyword evidence="3" id="KW-0406">Ion transport</keyword>
<dbReference type="InterPro" id="IPR002842">
    <property type="entry name" value="ATPase_V1_Esu"/>
</dbReference>
<proteinExistence type="inferred from homology"/>
<dbReference type="Pfam" id="PF01991">
    <property type="entry name" value="vATP-synt_E"/>
    <property type="match status" value="1"/>
</dbReference>
<name>A0ABS1J1U3_9FIRM</name>
<evidence type="ECO:0000256" key="2">
    <source>
        <dbReference type="ARBA" id="ARBA00022448"/>
    </source>
</evidence>
<dbReference type="SUPFAM" id="SSF160527">
    <property type="entry name" value="V-type ATPase subunit E-like"/>
    <property type="match status" value="1"/>
</dbReference>
<reference evidence="4 5" key="1">
    <citation type="submission" date="2021-01" db="EMBL/GenBank/DDBJ databases">
        <title>Isolation and description of Catonella massiliensis sp. nov., a novel Catonella species, isolated from a stable periodontitis subject.</title>
        <authorList>
            <person name="Antezack A."/>
            <person name="Boxberger M."/>
            <person name="La Scola B."/>
            <person name="Monnet-Corti V."/>
        </authorList>
    </citation>
    <scope>NUCLEOTIDE SEQUENCE [LARGE SCALE GENOMIC DNA]</scope>
    <source>
        <strain evidence="4 5">Marseille-Q4567</strain>
    </source>
</reference>
<gene>
    <name evidence="4" type="ORF">JJN12_10095</name>
</gene>
<evidence type="ECO:0000313" key="4">
    <source>
        <dbReference type="EMBL" id="MBK5898121.1"/>
    </source>
</evidence>
<keyword evidence="5" id="KW-1185">Reference proteome</keyword>
<dbReference type="InterPro" id="IPR038495">
    <property type="entry name" value="ATPase_E_C"/>
</dbReference>
<evidence type="ECO:0008006" key="6">
    <source>
        <dbReference type="Google" id="ProtNLM"/>
    </source>
</evidence>
<dbReference type="RefSeq" id="WP_208429560.1">
    <property type="nucleotide sequence ID" value="NZ_JAEPRJ010000001.1"/>
</dbReference>
<comment type="caution">
    <text evidence="4">The sequence shown here is derived from an EMBL/GenBank/DDBJ whole genome shotgun (WGS) entry which is preliminary data.</text>
</comment>
<accession>A0ABS1J1U3</accession>
<sequence length="196" mass="21239">MTGLEKITSEIKADADKSVAAIIDKANAEASGILAGAEKEAAEAVAKINHDVSVRLSASKSTAESAAALRKRRLILEEKQKLIGEVIEEAKNLIYALPDDVYFEKILKLAEKNVNPAEGTIIFNAKDLSRLPADFETKLNVVAVAKGGKLTVSKETRPIDGGFVLLYEGIDQNCSITSLFETHIESVQDKIQKLLF</sequence>
<evidence type="ECO:0000313" key="5">
    <source>
        <dbReference type="Proteomes" id="UP000604730"/>
    </source>
</evidence>
<evidence type="ECO:0000256" key="1">
    <source>
        <dbReference type="ARBA" id="ARBA00005901"/>
    </source>
</evidence>
<evidence type="ECO:0000256" key="3">
    <source>
        <dbReference type="ARBA" id="ARBA00023065"/>
    </source>
</evidence>
<keyword evidence="2" id="KW-0813">Transport</keyword>
<comment type="similarity">
    <text evidence="1">Belongs to the V-ATPase E subunit family.</text>
</comment>
<dbReference type="Gene3D" id="1.20.5.620">
    <property type="entry name" value="F1F0 ATP synthase subunit B, membrane domain"/>
    <property type="match status" value="1"/>
</dbReference>
<dbReference type="Gene3D" id="3.30.2320.30">
    <property type="entry name" value="ATP synthase, E subunit, C-terminal"/>
    <property type="match status" value="1"/>
</dbReference>
<dbReference type="EMBL" id="JAEPRJ010000001">
    <property type="protein sequence ID" value="MBK5898121.1"/>
    <property type="molecule type" value="Genomic_DNA"/>
</dbReference>
<dbReference type="Proteomes" id="UP000604730">
    <property type="component" value="Unassembled WGS sequence"/>
</dbReference>